<accession>A0A9P1CVP6</accession>
<dbReference type="SUPFAM" id="SSF56784">
    <property type="entry name" value="HAD-like"/>
    <property type="match status" value="1"/>
</dbReference>
<dbReference type="SMART" id="SM00799">
    <property type="entry name" value="DENN"/>
    <property type="match status" value="1"/>
</dbReference>
<evidence type="ECO:0000256" key="1">
    <source>
        <dbReference type="SAM" id="MobiDB-lite"/>
    </source>
</evidence>
<dbReference type="InterPro" id="IPR006357">
    <property type="entry name" value="HAD-SF_hydro_IIA"/>
</dbReference>
<feature type="domain" description="UDENN" evidence="2">
    <location>
        <begin position="1"/>
        <end position="410"/>
    </location>
</feature>
<dbReference type="OrthoDB" id="413953at2759"/>
<dbReference type="InterPro" id="IPR023214">
    <property type="entry name" value="HAD_sf"/>
</dbReference>
<evidence type="ECO:0000313" key="4">
    <source>
        <dbReference type="EMBL" id="CAL1152539.1"/>
    </source>
</evidence>
<protein>
    <submittedName>
        <fullName evidence="5">Phosphoglycolate phosphatase 2</fullName>
    </submittedName>
</protein>
<dbReference type="Proteomes" id="UP001152797">
    <property type="component" value="Unassembled WGS sequence"/>
</dbReference>
<dbReference type="InterPro" id="IPR037516">
    <property type="entry name" value="Tripartite_DENN"/>
</dbReference>
<dbReference type="Pfam" id="PF02141">
    <property type="entry name" value="DENN"/>
    <property type="match status" value="1"/>
</dbReference>
<comment type="caution">
    <text evidence="3">The sequence shown here is derived from an EMBL/GenBank/DDBJ whole genome shotgun (WGS) entry which is preliminary data.</text>
</comment>
<dbReference type="PROSITE" id="PS50211">
    <property type="entry name" value="DENN"/>
    <property type="match status" value="1"/>
</dbReference>
<dbReference type="GO" id="GO:0016791">
    <property type="term" value="F:phosphatase activity"/>
    <property type="evidence" value="ECO:0007669"/>
    <property type="project" value="TreeGrafter"/>
</dbReference>
<reference evidence="4" key="2">
    <citation type="submission" date="2024-04" db="EMBL/GenBank/DDBJ databases">
        <authorList>
            <person name="Chen Y."/>
            <person name="Shah S."/>
            <person name="Dougan E. K."/>
            <person name="Thang M."/>
            <person name="Chan C."/>
        </authorList>
    </citation>
    <scope>NUCLEOTIDE SEQUENCE [LARGE SCALE GENOMIC DNA]</scope>
</reference>
<dbReference type="EMBL" id="CAMXCT010002591">
    <property type="protein sequence ID" value="CAI3999164.1"/>
    <property type="molecule type" value="Genomic_DNA"/>
</dbReference>
<dbReference type="Pfam" id="PF04784">
    <property type="entry name" value="DUF547"/>
    <property type="match status" value="1"/>
</dbReference>
<dbReference type="CDD" id="cd06093">
    <property type="entry name" value="PX_domain"/>
    <property type="match status" value="1"/>
</dbReference>
<dbReference type="Pfam" id="PF13242">
    <property type="entry name" value="Hydrolase_like"/>
    <property type="match status" value="1"/>
</dbReference>
<organism evidence="3">
    <name type="scientific">Cladocopium goreaui</name>
    <dbReference type="NCBI Taxonomy" id="2562237"/>
    <lineage>
        <taxon>Eukaryota</taxon>
        <taxon>Sar</taxon>
        <taxon>Alveolata</taxon>
        <taxon>Dinophyceae</taxon>
        <taxon>Suessiales</taxon>
        <taxon>Symbiodiniaceae</taxon>
        <taxon>Cladocopium</taxon>
    </lineage>
</organism>
<keyword evidence="6" id="KW-1185">Reference proteome</keyword>
<dbReference type="SUPFAM" id="SSF52047">
    <property type="entry name" value="RNI-like"/>
    <property type="match status" value="1"/>
</dbReference>
<evidence type="ECO:0000313" key="5">
    <source>
        <dbReference type="EMBL" id="CAL4786476.1"/>
    </source>
</evidence>
<dbReference type="InterPro" id="IPR001194">
    <property type="entry name" value="cDENN_dom"/>
</dbReference>
<dbReference type="Pfam" id="PF13344">
    <property type="entry name" value="Hydrolase_6"/>
    <property type="match status" value="1"/>
</dbReference>
<dbReference type="Gene3D" id="3.40.50.1000">
    <property type="entry name" value="HAD superfamily/HAD-like"/>
    <property type="match status" value="2"/>
</dbReference>
<dbReference type="Gene3D" id="3.80.10.10">
    <property type="entry name" value="Ribonuclease Inhibitor"/>
    <property type="match status" value="1"/>
</dbReference>
<dbReference type="EMBL" id="CAMXCT020002591">
    <property type="protein sequence ID" value="CAL1152539.1"/>
    <property type="molecule type" value="Genomic_DNA"/>
</dbReference>
<gene>
    <name evidence="3" type="ORF">C1SCF055_LOCUS25405</name>
</gene>
<dbReference type="PANTHER" id="PTHR19288:SF93">
    <property type="entry name" value="FI11325P-RELATED"/>
    <property type="match status" value="1"/>
</dbReference>
<evidence type="ECO:0000313" key="6">
    <source>
        <dbReference type="Proteomes" id="UP001152797"/>
    </source>
</evidence>
<feature type="region of interest" description="Disordered" evidence="1">
    <location>
        <begin position="720"/>
        <end position="800"/>
    </location>
</feature>
<dbReference type="Gene3D" id="3.40.50.11500">
    <property type="match status" value="1"/>
</dbReference>
<dbReference type="InterPro" id="IPR043153">
    <property type="entry name" value="DENN_C"/>
</dbReference>
<feature type="compositionally biased region" description="Polar residues" evidence="1">
    <location>
        <begin position="731"/>
        <end position="742"/>
    </location>
</feature>
<sequence length="2407" mass="266730">MLLNGLALLGGTPSPRVVATLPKEEDLPLVDRQVLHQLPATIIRRKGGYVATSNAAGSARYFCSVLDDMPRIYVSALALDIKGTALTGGAGRLLDDYVCVWSGSSEILSRSFLQSLAQLCGMAFCKTNGYSVERLVQLWSWLLEVPSPPPGCSLHLHADHDLAPIVRPAACHGLSAPHVPLRFLLERLSLEDVLLLCRLVLLERRILLRSSSSFVLTACCEALARVLFFPLQWQHVFSPAASQQNLMDKCPWLLGLRRDALELGGAALTAVPLPDGQVCSIFDLDVGEAVFVEAALPRLPELPTDIQQGLRSRLSGLMAHRATKLEAIGSPEDASFDLEVQKIFFQALAPLFTQLRGHVREGPNGLSYFDAHDYVHRQAVGAQAFCRALVETAAFRKLLTEMILTRPSLGLPFEALSKQLTDHTDLDCPMEAGATLPDQRPLKDVDGSISESELFQTVKSFQSCASNENSHATSRPRQPSRTSQVMLVHQTAKTSWLELHLFHPPAMAPSQPSSGVLLAAWTATVSVAQRVGPEGKTVDALAQRMKSESISRQRPQWLQALGSQLDGERSASQLIADFSGFLEERVVTRETSRETTGSNGGMLVQNLKPDCFTTPGIHRAESTCSYPSVDDTDCEEDESHFEEAEASPTILNSFQKCLKTPRHAGSLAAHLLRKAFVCLYVTQDSMEPKAVKDCSRSRKNSKHVRISHAVTTEFEEEEFLSPAGQRRKTLRSMTTSNLSISPRRSFASPPSTSPERERSERSERGGNKLSRRSDPTLLSSNRLSPRRKTSKTTQLEKIKSDPPQVVTDLCKSFCELQLCNPAALEHEDRLPFWLNVLNACTLAWVCATEPQKLQSNLFPMHVWLGFLQKNQVNIAGQLFSLMDIEHNILRAQSKAPKFGWIFQGQKGFKCEAKSRMALEYAAPEVSFGIFYPLRFGCARLQVYYPQVFRDQLLLNCAQHLLETVTVEPKKRRVTLPPLLKYYANDFGGNNGALIHFVQSTLEAAPSLLEEFALDGRCLSESENLLAQEAPHKAAMLEQLRKDGDFHQVAVSFSDFDWRLELSSTSVTGCWELENLLELAREKKMKVPWAFDADQRQWRHPLADRLPRSRRIYGNGGLYKLTPEKLRLSEIASSRIAKMHTKQLLYMLELSTKHPLRPPMAPPGPLDVSDCDIFRQSGLEKVVKLKREQSGEDVVFEDELSTSNSVISLCIPSGVWKMGKIAAAETLVIAGMEPGGANNTSIVYHNPFNNGNPQQLSNRVEDFLAKSGIRRVPDLKRVRLTEDGFNVKYVGTDFIDGIWTYDFLVQPPQGVEAPAQRLRRSFDDVQLLATSMAQRYRSVPAPPSKPMFGIGDGKALEGYLRSLLFIEPWPRTNCFRQFLGIAMPPPPPAGFGLSETLGPAVLLGHRIPMGALAILLSFCKAADALGICSRVCKSFQAAALHSSAWPSLKLCSSTAERVVDSLSYILMSTCANLQDLSLDITFQQQGLSVAQPAELVLRRLRKLELKLGDPEGNTFAGDLLSCVESPKLKDFKLLAVLTPHLLDAVRMALLAAEGLHFLSLTALADPSEVILGAVTVAAIQEILDIAPAVSSLKINLEDGIGGLIRSFSGHPQGDGILQRCMAMRNLHSLVFDFLADDLVALILQSADRSWHLQSARFSGCKQTLRDPDQTLLTLLGKLSGDLQEFSFLIDLELFIRSFAQGIWGISHQRLGPLPNLWQHREALRRLELNWQAFDDEGMACLVECCPGLEVLLLDRAEYWTDSTVQRIVTSLPSLEHFRLRASSMLSDQSLYELQQAPHRLQILEIEPSYAMSTYMMDQLKASMAGPSGDHVPSSFSSFIAAQLFGLASPERTSPAQLWVLKPLDEDSPAMTLWPEVNFRIRNRRVFSGHQPHGESPTVVRHVRSGLLVITADTSCRGRVRLLQYSVSAKGDCAEIVFSWRASSATGLNIAVSCIAIRHRCLMFTFGWWVQSKSSFRPTRTWEKVLEDGRVLAALGKRFQVSVQSMHPGKACLMLKSVYSAERLHVSLKNLSAEWLLESQKDVQLLPGPESGTEHPNDNWSNATQFKRQEFDSAETYIFDGHGTLWGVRGAAQGVTNLDLEQQIISQVNSLIAAGKQVIFATNDSNYSRRMYVDRLLKHGICLCNDDEFSREQAKQKVVTAAFTCAWFLKKALIRKPFVICSHVGLLEELREAGITDYVATIDNQGQAYKEYFAPVTKENVTRLVQQSKDVDAIVVGWDQQLTALKVAVAAAFLKWSRATEGQNFMQIVQCSSDHAGVLGVTSEDFLPRNWANQSIPAVGNGTMCQMVCASVGEDIQAIDVGKPSEVLIEALRRPVEEEGYGGLALALGPWRVQRTLVGDTLNTDIELAVRSGMRSLLVLSGVTSRSDLEKLRETTRFPTWVVESLAHI</sequence>
<evidence type="ECO:0000259" key="2">
    <source>
        <dbReference type="PROSITE" id="PS50211"/>
    </source>
</evidence>
<feature type="compositionally biased region" description="Basic and acidic residues" evidence="1">
    <location>
        <begin position="754"/>
        <end position="774"/>
    </location>
</feature>
<proteinExistence type="predicted"/>
<dbReference type="GO" id="GO:0005737">
    <property type="term" value="C:cytoplasm"/>
    <property type="evidence" value="ECO:0007669"/>
    <property type="project" value="TreeGrafter"/>
</dbReference>
<name>A0A9P1CVP6_9DINO</name>
<dbReference type="EMBL" id="CAMXCT030002591">
    <property type="protein sequence ID" value="CAL4786476.1"/>
    <property type="molecule type" value="Genomic_DNA"/>
</dbReference>
<dbReference type="InterPro" id="IPR006869">
    <property type="entry name" value="DUF547"/>
</dbReference>
<reference evidence="3" key="1">
    <citation type="submission" date="2022-10" db="EMBL/GenBank/DDBJ databases">
        <authorList>
            <person name="Chen Y."/>
            <person name="Dougan E. K."/>
            <person name="Chan C."/>
            <person name="Rhodes N."/>
            <person name="Thang M."/>
        </authorList>
    </citation>
    <scope>NUCLEOTIDE SEQUENCE</scope>
</reference>
<dbReference type="PANTHER" id="PTHR19288">
    <property type="entry name" value="4-NITROPHENYLPHOSPHATASE-RELATED"/>
    <property type="match status" value="1"/>
</dbReference>
<dbReference type="InterPro" id="IPR032675">
    <property type="entry name" value="LRR_dom_sf"/>
</dbReference>
<dbReference type="InterPro" id="IPR036412">
    <property type="entry name" value="HAD-like_sf"/>
</dbReference>
<evidence type="ECO:0000313" key="3">
    <source>
        <dbReference type="EMBL" id="CAI3999164.1"/>
    </source>
</evidence>